<dbReference type="PANTHER" id="PTHR43877:SF2">
    <property type="entry name" value="AMINOALKYLPHOSPHONATE N-ACETYLTRANSFERASE-RELATED"/>
    <property type="match status" value="1"/>
</dbReference>
<evidence type="ECO:0000313" key="4">
    <source>
        <dbReference type="EMBL" id="PWC06132.1"/>
    </source>
</evidence>
<proteinExistence type="predicted"/>
<dbReference type="RefSeq" id="WP_108963197.1">
    <property type="nucleotide sequence ID" value="NZ_QEFB01000013.1"/>
</dbReference>
<feature type="domain" description="N-acetyltransferase" evidence="3">
    <location>
        <begin position="10"/>
        <end position="163"/>
    </location>
</feature>
<dbReference type="Gene3D" id="3.40.630.30">
    <property type="match status" value="1"/>
</dbReference>
<dbReference type="AlphaFoldDB" id="A0A2U1TB60"/>
<dbReference type="InterPro" id="IPR016181">
    <property type="entry name" value="Acyl_CoA_acyltransferase"/>
</dbReference>
<keyword evidence="2" id="KW-0012">Acyltransferase</keyword>
<name>A0A2U1TB60_9MICO</name>
<dbReference type="Pfam" id="PF00583">
    <property type="entry name" value="Acetyltransf_1"/>
    <property type="match status" value="1"/>
</dbReference>
<evidence type="ECO:0000259" key="3">
    <source>
        <dbReference type="PROSITE" id="PS51186"/>
    </source>
</evidence>
<sequence>MQHDEPVLAIERREYSHPDVRRLIGQLQDLYVSIYGGSDESPIDDADFQPPRGVFAVGYIDDEPVAMGAWRSVESAGGSGRGRGELKRMFVDERYRGRSYSGAILSWLENSAREHGVTFMILETNLNHPTAIALYRSAGYRDIPNYGHYANNPRTVSLGRGLLPAS</sequence>
<evidence type="ECO:0000313" key="5">
    <source>
        <dbReference type="Proteomes" id="UP000244962"/>
    </source>
</evidence>
<dbReference type="GO" id="GO:0016747">
    <property type="term" value="F:acyltransferase activity, transferring groups other than amino-acyl groups"/>
    <property type="evidence" value="ECO:0007669"/>
    <property type="project" value="InterPro"/>
</dbReference>
<protein>
    <submittedName>
        <fullName evidence="4">GNAT family N-acetyltransferase</fullName>
    </submittedName>
</protein>
<accession>A0A2U1TB60</accession>
<gene>
    <name evidence="4" type="ORF">DF223_10915</name>
</gene>
<dbReference type="InterPro" id="IPR050832">
    <property type="entry name" value="Bact_Acetyltransf"/>
</dbReference>
<dbReference type="SUPFAM" id="SSF55729">
    <property type="entry name" value="Acyl-CoA N-acyltransferases (Nat)"/>
    <property type="match status" value="1"/>
</dbReference>
<organism evidence="4 5">
    <name type="scientific">Mycetocola zhujimingii</name>
    <dbReference type="NCBI Taxonomy" id="2079792"/>
    <lineage>
        <taxon>Bacteria</taxon>
        <taxon>Bacillati</taxon>
        <taxon>Actinomycetota</taxon>
        <taxon>Actinomycetes</taxon>
        <taxon>Micrococcales</taxon>
        <taxon>Microbacteriaceae</taxon>
        <taxon>Mycetocola</taxon>
    </lineage>
</organism>
<dbReference type="PROSITE" id="PS51186">
    <property type="entry name" value="GNAT"/>
    <property type="match status" value="1"/>
</dbReference>
<dbReference type="InterPro" id="IPR000182">
    <property type="entry name" value="GNAT_dom"/>
</dbReference>
<keyword evidence="5" id="KW-1185">Reference proteome</keyword>
<keyword evidence="1 4" id="KW-0808">Transferase</keyword>
<dbReference type="Proteomes" id="UP000244962">
    <property type="component" value="Unassembled WGS sequence"/>
</dbReference>
<reference evidence="5" key="1">
    <citation type="submission" date="2018-04" db="EMBL/GenBank/DDBJ databases">
        <authorList>
            <person name="Liu S."/>
            <person name="Wang Z."/>
            <person name="Li J."/>
        </authorList>
    </citation>
    <scope>NUCLEOTIDE SEQUENCE [LARGE SCALE GENOMIC DNA]</scope>
    <source>
        <strain evidence="5">622</strain>
    </source>
</reference>
<dbReference type="CDD" id="cd04301">
    <property type="entry name" value="NAT_SF"/>
    <property type="match status" value="1"/>
</dbReference>
<evidence type="ECO:0000256" key="2">
    <source>
        <dbReference type="ARBA" id="ARBA00023315"/>
    </source>
</evidence>
<dbReference type="PANTHER" id="PTHR43877">
    <property type="entry name" value="AMINOALKYLPHOSPHONATE N-ACETYLTRANSFERASE-RELATED-RELATED"/>
    <property type="match status" value="1"/>
</dbReference>
<comment type="caution">
    <text evidence="4">The sequence shown here is derived from an EMBL/GenBank/DDBJ whole genome shotgun (WGS) entry which is preliminary data.</text>
</comment>
<dbReference type="EMBL" id="QEFB01000013">
    <property type="protein sequence ID" value="PWC06132.1"/>
    <property type="molecule type" value="Genomic_DNA"/>
</dbReference>
<evidence type="ECO:0000256" key="1">
    <source>
        <dbReference type="ARBA" id="ARBA00022679"/>
    </source>
</evidence>